<evidence type="ECO:0000256" key="4">
    <source>
        <dbReference type="SAM" id="Coils"/>
    </source>
</evidence>
<sequence length="406" mass="45429">MDLVKLHEICDLKNGFAFKSKDYVDSSNTLSCRMSSIRPGGNFDLEHNKRFLPDDFVELYSDYLLEEGDIVIAMTDLAGDPKILGVPTIVRTNGKNLLQNQRVGKLIVKDNSKVHIPFLQYALNRPINKSYYKKFAGGGLQINVGKKEILNNSIPLPPLNTQKKIAAILDEADKLHQLDKQLIEKYDALTQSFFLDMFGDPVANPKGWEHKPLVKITSKIGSGSTPRGGKESYREEGISLIRSLNIYDNKFKYKNLAHISDEQANKLKNVIVEENDVLFNITGASICRSTIVPNDVLPARVNQHVSILRPLINKLNPLFLNHFLISENVKNQLLGVGSGGGAIMQAITKKQLTDLEVIIPPIELQNQFAERVQAIEAQKAQAQQSLQKSEELFNSLLQKAFKGELI</sequence>
<dbReference type="CDD" id="cd17256">
    <property type="entry name" value="RMtype1_S_EcoJA65PI-TRD1-CR1_like"/>
    <property type="match status" value="1"/>
</dbReference>
<feature type="domain" description="Type I restriction modification DNA specificity" evidence="5">
    <location>
        <begin position="205"/>
        <end position="378"/>
    </location>
</feature>
<keyword evidence="3" id="KW-0238">DNA-binding</keyword>
<dbReference type="GO" id="GO:0003677">
    <property type="term" value="F:DNA binding"/>
    <property type="evidence" value="ECO:0007669"/>
    <property type="project" value="UniProtKB-KW"/>
</dbReference>
<keyword evidence="7" id="KW-1185">Reference proteome</keyword>
<dbReference type="AlphaFoldDB" id="A0A316DNG6"/>
<dbReference type="CDD" id="cd17278">
    <property type="entry name" value="RMtype1_S_LdeBORF1052P-TRD2-CR2"/>
    <property type="match status" value="1"/>
</dbReference>
<feature type="domain" description="Type I restriction modification DNA specificity" evidence="5">
    <location>
        <begin position="3"/>
        <end position="184"/>
    </location>
</feature>
<dbReference type="EMBL" id="QGGP01000003">
    <property type="protein sequence ID" value="PWK19088.1"/>
    <property type="molecule type" value="Genomic_DNA"/>
</dbReference>
<dbReference type="InterPro" id="IPR000055">
    <property type="entry name" value="Restrct_endonuc_typeI_TRD"/>
</dbReference>
<name>A0A316DNG6_9FLAO</name>
<keyword evidence="2" id="KW-0680">Restriction system</keyword>
<evidence type="ECO:0000259" key="5">
    <source>
        <dbReference type="Pfam" id="PF01420"/>
    </source>
</evidence>
<dbReference type="Gene3D" id="3.90.220.20">
    <property type="entry name" value="DNA methylase specificity domains"/>
    <property type="match status" value="2"/>
</dbReference>
<evidence type="ECO:0000313" key="7">
    <source>
        <dbReference type="Proteomes" id="UP000245430"/>
    </source>
</evidence>
<proteinExistence type="inferred from homology"/>
<keyword evidence="4" id="KW-0175">Coiled coil</keyword>
<dbReference type="PANTHER" id="PTHR30408:SF12">
    <property type="entry name" value="TYPE I RESTRICTION ENZYME MJAVIII SPECIFICITY SUBUNIT"/>
    <property type="match status" value="1"/>
</dbReference>
<comment type="caution">
    <text evidence="6">The sequence shown here is derived from an EMBL/GenBank/DDBJ whole genome shotgun (WGS) entry which is preliminary data.</text>
</comment>
<reference evidence="6 7" key="1">
    <citation type="submission" date="2018-05" db="EMBL/GenBank/DDBJ databases">
        <title>Genomic Encyclopedia of Archaeal and Bacterial Type Strains, Phase II (KMG-II): from individual species to whole genera.</title>
        <authorList>
            <person name="Goeker M."/>
        </authorList>
    </citation>
    <scope>NUCLEOTIDE SEQUENCE [LARGE SCALE GENOMIC DNA]</scope>
    <source>
        <strain evidence="6 7">DSM 22637</strain>
    </source>
</reference>
<dbReference type="OrthoDB" id="9816225at2"/>
<comment type="similarity">
    <text evidence="1">Belongs to the type-I restriction system S methylase family.</text>
</comment>
<evidence type="ECO:0000313" key="6">
    <source>
        <dbReference type="EMBL" id="PWK19088.1"/>
    </source>
</evidence>
<gene>
    <name evidence="6" type="ORF">LX78_01566</name>
</gene>
<dbReference type="Proteomes" id="UP000245430">
    <property type="component" value="Unassembled WGS sequence"/>
</dbReference>
<evidence type="ECO:0000256" key="3">
    <source>
        <dbReference type="ARBA" id="ARBA00023125"/>
    </source>
</evidence>
<feature type="coiled-coil region" evidence="4">
    <location>
        <begin position="372"/>
        <end position="399"/>
    </location>
</feature>
<dbReference type="GO" id="GO:0009307">
    <property type="term" value="P:DNA restriction-modification system"/>
    <property type="evidence" value="ECO:0007669"/>
    <property type="project" value="UniProtKB-KW"/>
</dbReference>
<dbReference type="InterPro" id="IPR052021">
    <property type="entry name" value="Type-I_RS_S_subunit"/>
</dbReference>
<protein>
    <submittedName>
        <fullName evidence="6">Type I restriction enzyme S subunit</fullName>
    </submittedName>
</protein>
<dbReference type="InterPro" id="IPR044946">
    <property type="entry name" value="Restrct_endonuc_typeI_TRD_sf"/>
</dbReference>
<accession>A0A316DNG6</accession>
<organism evidence="6 7">
    <name type="scientific">Xanthomarina spongicola</name>
    <dbReference type="NCBI Taxonomy" id="570520"/>
    <lineage>
        <taxon>Bacteria</taxon>
        <taxon>Pseudomonadati</taxon>
        <taxon>Bacteroidota</taxon>
        <taxon>Flavobacteriia</taxon>
        <taxon>Flavobacteriales</taxon>
        <taxon>Flavobacteriaceae</taxon>
        <taxon>Xanthomarina</taxon>
    </lineage>
</organism>
<dbReference type="Pfam" id="PF01420">
    <property type="entry name" value="Methylase_S"/>
    <property type="match status" value="2"/>
</dbReference>
<dbReference type="PANTHER" id="PTHR30408">
    <property type="entry name" value="TYPE-1 RESTRICTION ENZYME ECOKI SPECIFICITY PROTEIN"/>
    <property type="match status" value="1"/>
</dbReference>
<evidence type="ECO:0000256" key="1">
    <source>
        <dbReference type="ARBA" id="ARBA00010923"/>
    </source>
</evidence>
<dbReference type="RefSeq" id="WP_109682090.1">
    <property type="nucleotide sequence ID" value="NZ_QGGP01000003.1"/>
</dbReference>
<dbReference type="SUPFAM" id="SSF116734">
    <property type="entry name" value="DNA methylase specificity domain"/>
    <property type="match status" value="2"/>
</dbReference>
<evidence type="ECO:0000256" key="2">
    <source>
        <dbReference type="ARBA" id="ARBA00022747"/>
    </source>
</evidence>